<evidence type="ECO:0000313" key="1">
    <source>
        <dbReference type="EMBL" id="GKX65116.1"/>
    </source>
</evidence>
<reference evidence="1" key="1">
    <citation type="journal article" date="2025" name="Int. J. Syst. Evol. Microbiol.">
        <title>Inconstantimicrobium mannanitabidum sp. nov., a novel member of the family Clostridiaceae isolated from anoxic soil under the treatment of reductive soil disinfestation.</title>
        <authorList>
            <person name="Ueki A."/>
            <person name="Tonouchi A."/>
            <person name="Honma S."/>
            <person name="Kaku N."/>
            <person name="Ueki K."/>
        </authorList>
    </citation>
    <scope>NUCLEOTIDE SEQUENCE</scope>
    <source>
        <strain evidence="1">TW13</strain>
    </source>
</reference>
<sequence length="951" mass="106938">MKKKKNKIDTRYKLLVLFMIMIIGIIIMRLLYIQVYKYDEYKDRANIQSRRFISEKAPRGKIYDSSGSLLATNKQTYNISFDETTEAKKTIFKTLNNVMKLLDENGEKQDDKFGIKINEKGEFYFDFYTSDKSVSSAKEIRFKKDRGFYETVKKQLYGKTDIELNEVQEAAINEKLLSISAKDCFYKLLKDYEFYKMYVTDSDKLKEYASKPESEIANELLSKNSVNDLRKVMIVLDAIKMQSFSGFKSVTIASNVKRDTAFIFNQKISSLPGINVKIEPMRVYPNNELASGVLGYLSSIDSTKSSRYEEKGYDISSDLIGVSGIEGAFESVLRGSTGGSIVKVNSQGRKAEELFTLEPGPGNNVHLTIDKNLQYSAETMLRHQLEYLQKGYSESGIDTRNATRAAVVATEVKTGRILAMVSYPGYDANLFSNPKGITTELSNKYFSPNLDEFGNQYINNRGLGISLDELFPKNSSGVREDKYDVVPKPFYNYATQGLIPPGSTFKPMTSVAALEQGVVGLNETMVDRTEFNTHPETFGSSFAPKDNAYHGVVNIRKALAVSCNYFYYESAYRMYMKNGANTKALNTIAEYAWKAGLGVNPNSDAVASTGIEIPEKFGKTYSFEDFRAQNTLYAKFDLVDFLGKGNYNNTYYFAPLDIAYNGSDSEKVKNIKKDIKSVIEEKLKTVGDKSITDGLEQLKTKIKSLVSELEQNSDVYKKNISDFNSRSSHKNSPDLVANAVEAYLYSKNTSIKTPAEIINAAIGQGINNFTPLQLSMYISTIVNGGTRYKAHLVDKITDYQGKVIDEFKPEVLDRIQMKQTTLDAIKDGMEMANTADMGTASSVFKTFPISSGGKTGTATFREDEKKYGREAYGVYVSFAPKDDPQVAVTVVIYDGAHGYLGSPVARAIYETYFRDKLKKENPNYKPVYMDTQEYYDFTLNPPLEAQKDKIP</sequence>
<dbReference type="Proteomes" id="UP001058074">
    <property type="component" value="Unassembled WGS sequence"/>
</dbReference>
<keyword evidence="2" id="KW-1185">Reference proteome</keyword>
<evidence type="ECO:0000313" key="2">
    <source>
        <dbReference type="Proteomes" id="UP001058074"/>
    </source>
</evidence>
<gene>
    <name evidence="1" type="ORF">rsdtw13_03740</name>
</gene>
<accession>A0ACB5R823</accession>
<proteinExistence type="predicted"/>
<comment type="caution">
    <text evidence="1">The sequence shown here is derived from an EMBL/GenBank/DDBJ whole genome shotgun (WGS) entry which is preliminary data.</text>
</comment>
<name>A0ACB5R823_9CLOT</name>
<protein>
    <submittedName>
        <fullName evidence="1">Penicillin-binding protein</fullName>
    </submittedName>
</protein>
<dbReference type="EMBL" id="BROD01000001">
    <property type="protein sequence ID" value="GKX65116.1"/>
    <property type="molecule type" value="Genomic_DNA"/>
</dbReference>
<organism evidence="1 2">
    <name type="scientific">Inconstantimicrobium mannanitabidum</name>
    <dbReference type="NCBI Taxonomy" id="1604901"/>
    <lineage>
        <taxon>Bacteria</taxon>
        <taxon>Bacillati</taxon>
        <taxon>Bacillota</taxon>
        <taxon>Clostridia</taxon>
        <taxon>Eubacteriales</taxon>
        <taxon>Clostridiaceae</taxon>
        <taxon>Inconstantimicrobium</taxon>
    </lineage>
</organism>